<dbReference type="Proteomes" id="UP001162131">
    <property type="component" value="Unassembled WGS sequence"/>
</dbReference>
<gene>
    <name evidence="2" type="ORF">BSTOLATCC_MIC5309</name>
</gene>
<feature type="coiled-coil region" evidence="1">
    <location>
        <begin position="230"/>
        <end position="274"/>
    </location>
</feature>
<reference evidence="2" key="1">
    <citation type="submission" date="2021-09" db="EMBL/GenBank/DDBJ databases">
        <authorList>
            <consortium name="AG Swart"/>
            <person name="Singh M."/>
            <person name="Singh A."/>
            <person name="Seah K."/>
            <person name="Emmerich C."/>
        </authorList>
    </citation>
    <scope>NUCLEOTIDE SEQUENCE</scope>
    <source>
        <strain evidence="2">ATCC30299</strain>
    </source>
</reference>
<evidence type="ECO:0000313" key="3">
    <source>
        <dbReference type="Proteomes" id="UP001162131"/>
    </source>
</evidence>
<keyword evidence="1" id="KW-0175">Coiled coil</keyword>
<accession>A0AAU9IFL0</accession>
<sequence>MGIHIIFKYWVHVMDFDYQYWINGYKELGFDENSIISAFKLRKPHEALVFLLKGPENLKNYFLSVGHSEEEIKTLSQDYVEQKAKYIPDIFTLNEEDCLNSQFFIKEKAFKKYQKNFIKDIKIKYFQSKLDATYKKQKSNPLILKNKSGNSVEDHSLIEIPAKRSINLNHEDNEEPISKASKVNESDIREEVVRNKIFEEEMQAKNNSLINENFILKHGVARLQRMVSKLSGSDRQVKKLLEENKALKLKLAGAEEEKKAMRAQIEELIKEKNKTLL</sequence>
<proteinExistence type="predicted"/>
<dbReference type="AlphaFoldDB" id="A0AAU9IFL0"/>
<organism evidence="2 3">
    <name type="scientific">Blepharisma stoltei</name>
    <dbReference type="NCBI Taxonomy" id="1481888"/>
    <lineage>
        <taxon>Eukaryota</taxon>
        <taxon>Sar</taxon>
        <taxon>Alveolata</taxon>
        <taxon>Ciliophora</taxon>
        <taxon>Postciliodesmatophora</taxon>
        <taxon>Heterotrichea</taxon>
        <taxon>Heterotrichida</taxon>
        <taxon>Blepharismidae</taxon>
        <taxon>Blepharisma</taxon>
    </lineage>
</organism>
<evidence type="ECO:0000256" key="1">
    <source>
        <dbReference type="SAM" id="Coils"/>
    </source>
</evidence>
<protein>
    <submittedName>
        <fullName evidence="2">Uncharacterized protein</fullName>
    </submittedName>
</protein>
<comment type="caution">
    <text evidence="2">The sequence shown here is derived from an EMBL/GenBank/DDBJ whole genome shotgun (WGS) entry which is preliminary data.</text>
</comment>
<name>A0AAU9IFL0_9CILI</name>
<evidence type="ECO:0000313" key="2">
    <source>
        <dbReference type="EMBL" id="CAG9312052.1"/>
    </source>
</evidence>
<dbReference type="EMBL" id="CAJZBQ010000005">
    <property type="protein sequence ID" value="CAG9312052.1"/>
    <property type="molecule type" value="Genomic_DNA"/>
</dbReference>
<keyword evidence="3" id="KW-1185">Reference proteome</keyword>